<dbReference type="VEuPathDB" id="GiardiaDB:QR46_0943"/>
<feature type="coiled-coil region" evidence="1">
    <location>
        <begin position="431"/>
        <end position="472"/>
    </location>
</feature>
<dbReference type="EMBL" id="JXTI01000016">
    <property type="protein sequence ID" value="KWX15055.1"/>
    <property type="molecule type" value="Genomic_DNA"/>
</dbReference>
<feature type="region of interest" description="Disordered" evidence="2">
    <location>
        <begin position="1"/>
        <end position="26"/>
    </location>
</feature>
<name>A0A132NYB1_GIAIN</name>
<feature type="compositionally biased region" description="Low complexity" evidence="2">
    <location>
        <begin position="664"/>
        <end position="681"/>
    </location>
</feature>
<feature type="coiled-coil region" evidence="1">
    <location>
        <begin position="777"/>
        <end position="839"/>
    </location>
</feature>
<keyword evidence="1" id="KW-0175">Coiled coil</keyword>
<comment type="caution">
    <text evidence="3">The sequence shown here is derived from an EMBL/GenBank/DDBJ whole genome shotgun (WGS) entry which is preliminary data.</text>
</comment>
<dbReference type="AlphaFoldDB" id="A0A132NYB1"/>
<evidence type="ECO:0000313" key="3">
    <source>
        <dbReference type="EMBL" id="KWX15055.1"/>
    </source>
</evidence>
<accession>A0A132NYB1</accession>
<dbReference type="PANTHER" id="PTHR31915">
    <property type="entry name" value="SKICH DOMAIN-CONTAINING PROTEIN"/>
    <property type="match status" value="1"/>
</dbReference>
<feature type="coiled-coil region" evidence="1">
    <location>
        <begin position="517"/>
        <end position="572"/>
    </location>
</feature>
<dbReference type="PANTHER" id="PTHR31915:SF6">
    <property type="entry name" value="SKICH DOMAIN-CONTAINING PROTEIN"/>
    <property type="match status" value="1"/>
</dbReference>
<reference evidence="3 4" key="1">
    <citation type="journal article" date="2015" name="Mol. Biochem. Parasitol.">
        <title>Identification of polymorphic genes for use in assemblage B genotyping assays through comparative genomics of multiple assemblage B Giardia duodenalis isolates.</title>
        <authorList>
            <person name="Wielinga C."/>
            <person name="Thompson R.C."/>
            <person name="Monis P."/>
            <person name="Ryan U."/>
        </authorList>
    </citation>
    <scope>NUCLEOTIDE SEQUENCE [LARGE SCALE GENOMIC DNA]</scope>
    <source>
        <strain evidence="3 4">BAH15c1</strain>
    </source>
</reference>
<protein>
    <submittedName>
        <fullName evidence="3">Coiled-coil protein</fullName>
    </submittedName>
</protein>
<evidence type="ECO:0000256" key="2">
    <source>
        <dbReference type="SAM" id="MobiDB-lite"/>
    </source>
</evidence>
<organism evidence="3 4">
    <name type="scientific">Giardia duodenalis assemblage B</name>
    <dbReference type="NCBI Taxonomy" id="1394984"/>
    <lineage>
        <taxon>Eukaryota</taxon>
        <taxon>Metamonada</taxon>
        <taxon>Diplomonadida</taxon>
        <taxon>Hexamitidae</taxon>
        <taxon>Giardiinae</taxon>
        <taxon>Giardia</taxon>
    </lineage>
</organism>
<dbReference type="Proteomes" id="UP000070089">
    <property type="component" value="Unassembled WGS sequence"/>
</dbReference>
<gene>
    <name evidence="3" type="ORF">QR46_0943</name>
</gene>
<feature type="region of interest" description="Disordered" evidence="2">
    <location>
        <begin position="653"/>
        <end position="681"/>
    </location>
</feature>
<sequence>MQFTLETHPMCQDAPQSSPPASPRGDQVADYLLRLETQNTHFQEALSHASCYISAVQNKLPPDAIESHELKKLYTAWSTALQQCHFQYAGGRLSRDNLLLEKIGSHILAPDEKEDVSPSEKGSKPSQLPRVLRDCLIIQTDGVSEALEDQAIHTYAAELRLLREKVIVLQEEFSKEHDLRMASEKLNTCLQDEIRSQAKSLKECSDENAELHNKIKALKEQIYEMDTSAEAAYDENLKLAERLRQLTGSLSEIRVRVNTVLRLFGRQPTTRKPTRPVSAAAATGKRRIASCDVNSEDLLEDCKQLQLLVAPLLSASLTRDSAAVTLSNGLRLGCPDPAPSDKQALPSMPVEKQGADVSSCSELPPLMCNSVIQQPLATPAESPSPTSKSATPVETAPLSMQVIVQRLHEFEKIREQLNLLAVEAQSAQTLLQTATHDKEVAEKKSSEYQDRLARAEAEVKRMSKTLHSLMEAIIHFDSFSDTPIFDTAAFTQGSAESAARAIGEYLSAHDKNSSTTIKLMQQQIDTLKLETEKLRMSNLMLLKREACNTSVIRNMEQQIRRLSDENFFLAGENSVLLGKQDSITPTVGLVALADDNKGLREQLVGIQQKHSQLKNEHDKLVSSYKALKIELDEEQGRRARAEDRCMIMRDEIQEVNDDRRSRSASRPGSRRSSVSGPSSISVFRDDHQGVTDIIRSLKRTIATVRLENVSLSSQIETLIFNEARTKQCVTQLMLENHKLVTEAVCRDTLICSLQNEAQRHLQTLLRMCVLIPSDHVHMELKERITQLEEQVQARDRDLEAAHDERVKLTAQDTALRIDIDGLSAENMRLTMENNSLSNRLALVQQSQQSSCNAQVVHATTHGVTETTDSVSVYTPKSEGEASNSRLLFTLARADIVLNQKSPSVDSRVEAELSKVSDSMDKLALQNKHLHHENIQIKNRLKEVERQHLIPHDSLLRMARYLNQKEEEIFLVVEMAQHHNTQLIDLHNYADRLLSEYLPSGDDGYEVSDVASLQVRQTLRQFIKEVTSLKPLNISNKTASLRVSTASELLQRFTSV</sequence>
<proteinExistence type="predicted"/>
<dbReference type="InterPro" id="IPR051002">
    <property type="entry name" value="UBA_autophagy_assoc_protein"/>
</dbReference>
<dbReference type="OrthoDB" id="10256371at2759"/>
<evidence type="ECO:0000313" key="4">
    <source>
        <dbReference type="Proteomes" id="UP000070089"/>
    </source>
</evidence>
<evidence type="ECO:0000256" key="1">
    <source>
        <dbReference type="SAM" id="Coils"/>
    </source>
</evidence>